<organism evidence="2 3">
    <name type="scientific">candidate division WOR-1 bacterium DG_54_3</name>
    <dbReference type="NCBI Taxonomy" id="1703775"/>
    <lineage>
        <taxon>Bacteria</taxon>
        <taxon>Bacillati</taxon>
        <taxon>Saganbacteria</taxon>
    </lineage>
</organism>
<gene>
    <name evidence="2" type="ORF">AMJ44_12680</name>
</gene>
<sequence length="100" mass="11853">MEEFSFLQAVIFVWIHANIADKVLTRGLILPFFSERIWFFSYQIAYKPSRACCSFILWSDASFFVNDWLRYFFCMDIVVSPFILGIIAGYNREKTESCYT</sequence>
<dbReference type="AlphaFoldDB" id="A0A0S7XQM8"/>
<feature type="transmembrane region" description="Helical" evidence="1">
    <location>
        <begin position="68"/>
        <end position="90"/>
    </location>
</feature>
<comment type="caution">
    <text evidence="2">The sequence shown here is derived from an EMBL/GenBank/DDBJ whole genome shotgun (WGS) entry which is preliminary data.</text>
</comment>
<name>A0A0S7XQM8_UNCSA</name>
<proteinExistence type="predicted"/>
<keyword evidence="1" id="KW-1133">Transmembrane helix</keyword>
<accession>A0A0S7XQM8</accession>
<keyword evidence="1" id="KW-0812">Transmembrane</keyword>
<evidence type="ECO:0000313" key="2">
    <source>
        <dbReference type="EMBL" id="KPJ64531.1"/>
    </source>
</evidence>
<protein>
    <submittedName>
        <fullName evidence="2">Uncharacterized protein</fullName>
    </submittedName>
</protein>
<keyword evidence="1" id="KW-0472">Membrane</keyword>
<dbReference type="Proteomes" id="UP000051861">
    <property type="component" value="Unassembled WGS sequence"/>
</dbReference>
<dbReference type="EMBL" id="LIZX01000178">
    <property type="protein sequence ID" value="KPJ64531.1"/>
    <property type="molecule type" value="Genomic_DNA"/>
</dbReference>
<evidence type="ECO:0000256" key="1">
    <source>
        <dbReference type="SAM" id="Phobius"/>
    </source>
</evidence>
<evidence type="ECO:0000313" key="3">
    <source>
        <dbReference type="Proteomes" id="UP000051861"/>
    </source>
</evidence>
<reference evidence="2 3" key="1">
    <citation type="journal article" date="2015" name="Microbiome">
        <title>Genomic resolution of linkages in carbon, nitrogen, and sulfur cycling among widespread estuary sediment bacteria.</title>
        <authorList>
            <person name="Baker B.J."/>
            <person name="Lazar C.S."/>
            <person name="Teske A.P."/>
            <person name="Dick G.J."/>
        </authorList>
    </citation>
    <scope>NUCLEOTIDE SEQUENCE [LARGE SCALE GENOMIC DNA]</scope>
    <source>
        <strain evidence="2">DG_54_3</strain>
    </source>
</reference>